<evidence type="ECO:0000256" key="2">
    <source>
        <dbReference type="ARBA" id="ARBA00022692"/>
    </source>
</evidence>
<evidence type="ECO:0000256" key="3">
    <source>
        <dbReference type="ARBA" id="ARBA00022989"/>
    </source>
</evidence>
<dbReference type="GO" id="GO:0012505">
    <property type="term" value="C:endomembrane system"/>
    <property type="evidence" value="ECO:0007669"/>
    <property type="project" value="UniProtKB-SubCell"/>
</dbReference>
<dbReference type="OrthoDB" id="10032492at2759"/>
<dbReference type="Pfam" id="PF10277">
    <property type="entry name" value="Frag1"/>
    <property type="match status" value="1"/>
</dbReference>
<feature type="transmembrane region" description="Helical" evidence="6">
    <location>
        <begin position="132"/>
        <end position="153"/>
    </location>
</feature>
<dbReference type="FunCoup" id="A0A136J7M2">
    <property type="interactions" value="55"/>
</dbReference>
<accession>A0A136J7M2</accession>
<dbReference type="InterPro" id="IPR050911">
    <property type="entry name" value="DRAM/TMEM150_Autophagy_Mod"/>
</dbReference>
<evidence type="ECO:0000256" key="1">
    <source>
        <dbReference type="ARBA" id="ARBA00004127"/>
    </source>
</evidence>
<keyword evidence="3 6" id="KW-1133">Transmembrane helix</keyword>
<sequence length="304" mass="34707">MKLISYWIFPVISAIFWLATLLGLLLYWIVTTSRAILPSMNPESVQAGWFIPYISNIGATTTMKPWFVVGSIMTTIFLDIGFFMDRYLRHKGRLVPNVSLSEKVLSGLCMVFAVVGTVGLSCLAGFDTYHYPQLHDIFLVCFIGGYWFSAVFICAEYQRLGKKYRQHRSLRISFWIKLAFIFAELALVVVFGVMNRLKHYNLAAIFEWVVSFVFTFYVLSFVVDLWPAVHTAPDKEAGGLERRFSLNPMRTNSIPEDYHRTHLPNGLPRDTIDSDRTLTEGNNARRGGGGFKKFLPKKNGHSEF</sequence>
<feature type="transmembrane region" description="Helical" evidence="6">
    <location>
        <begin position="174"/>
        <end position="193"/>
    </location>
</feature>
<keyword evidence="2 6" id="KW-0812">Transmembrane</keyword>
<name>A0A136J7M2_9PEZI</name>
<dbReference type="PANTHER" id="PTHR21324">
    <property type="entry name" value="FASTING-INDUCIBLE INTEGRAL MEMBRANE PROTEIN TM6P1-RELATED"/>
    <property type="match status" value="1"/>
</dbReference>
<evidence type="ECO:0000313" key="9">
    <source>
        <dbReference type="Proteomes" id="UP000070501"/>
    </source>
</evidence>
<gene>
    <name evidence="8" type="ORF">Micbo1qcDRAFT_232752</name>
</gene>
<feature type="transmembrane region" description="Helical" evidence="6">
    <location>
        <begin position="7"/>
        <end position="30"/>
    </location>
</feature>
<dbReference type="PANTHER" id="PTHR21324:SF2">
    <property type="entry name" value="EG:22E5.9 PROTEIN"/>
    <property type="match status" value="1"/>
</dbReference>
<organism evidence="8 9">
    <name type="scientific">Microdochium bolleyi</name>
    <dbReference type="NCBI Taxonomy" id="196109"/>
    <lineage>
        <taxon>Eukaryota</taxon>
        <taxon>Fungi</taxon>
        <taxon>Dikarya</taxon>
        <taxon>Ascomycota</taxon>
        <taxon>Pezizomycotina</taxon>
        <taxon>Sordariomycetes</taxon>
        <taxon>Xylariomycetidae</taxon>
        <taxon>Xylariales</taxon>
        <taxon>Microdochiaceae</taxon>
        <taxon>Microdochium</taxon>
    </lineage>
</organism>
<dbReference type="Proteomes" id="UP000070501">
    <property type="component" value="Unassembled WGS sequence"/>
</dbReference>
<evidence type="ECO:0000259" key="7">
    <source>
        <dbReference type="Pfam" id="PF10277"/>
    </source>
</evidence>
<reference evidence="9" key="1">
    <citation type="submission" date="2016-02" db="EMBL/GenBank/DDBJ databases">
        <title>Draft genome sequence of Microdochium bolleyi, a fungal endophyte of beachgrass.</title>
        <authorList>
            <consortium name="DOE Joint Genome Institute"/>
            <person name="David A.S."/>
            <person name="May G."/>
            <person name="Haridas S."/>
            <person name="Lim J."/>
            <person name="Wang M."/>
            <person name="Labutti K."/>
            <person name="Lipzen A."/>
            <person name="Barry K."/>
            <person name="Grigoriev I.V."/>
        </authorList>
    </citation>
    <scope>NUCLEOTIDE SEQUENCE [LARGE SCALE GENOMIC DNA]</scope>
    <source>
        <strain evidence="9">J235TASD1</strain>
    </source>
</reference>
<dbReference type="GO" id="GO:0005886">
    <property type="term" value="C:plasma membrane"/>
    <property type="evidence" value="ECO:0007669"/>
    <property type="project" value="TreeGrafter"/>
</dbReference>
<dbReference type="EMBL" id="KQ964248">
    <property type="protein sequence ID" value="KXJ93147.1"/>
    <property type="molecule type" value="Genomic_DNA"/>
</dbReference>
<keyword evidence="4 6" id="KW-0472">Membrane</keyword>
<evidence type="ECO:0000256" key="5">
    <source>
        <dbReference type="SAM" id="MobiDB-lite"/>
    </source>
</evidence>
<protein>
    <submittedName>
        <fullName evidence="8">Frag1/DRAM/Sfk1 family-domain-containing protein</fullName>
    </submittedName>
</protein>
<feature type="region of interest" description="Disordered" evidence="5">
    <location>
        <begin position="269"/>
        <end position="304"/>
    </location>
</feature>
<evidence type="ECO:0000256" key="6">
    <source>
        <dbReference type="SAM" id="Phobius"/>
    </source>
</evidence>
<feature type="transmembrane region" description="Helical" evidence="6">
    <location>
        <begin position="66"/>
        <end position="84"/>
    </location>
</feature>
<evidence type="ECO:0000313" key="8">
    <source>
        <dbReference type="EMBL" id="KXJ93147.1"/>
    </source>
</evidence>
<proteinExistence type="predicted"/>
<dbReference type="InterPro" id="IPR019402">
    <property type="entry name" value="CWH43_N"/>
</dbReference>
<feature type="compositionally biased region" description="Basic residues" evidence="5">
    <location>
        <begin position="294"/>
        <end position="304"/>
    </location>
</feature>
<dbReference type="AlphaFoldDB" id="A0A136J7M2"/>
<evidence type="ECO:0000256" key="4">
    <source>
        <dbReference type="ARBA" id="ARBA00023136"/>
    </source>
</evidence>
<dbReference type="InParanoid" id="A0A136J7M2"/>
<keyword evidence="9" id="KW-1185">Reference proteome</keyword>
<comment type="subcellular location">
    <subcellularLocation>
        <location evidence="1">Endomembrane system</location>
        <topology evidence="1">Multi-pass membrane protein</topology>
    </subcellularLocation>
</comment>
<feature type="transmembrane region" description="Helical" evidence="6">
    <location>
        <begin position="104"/>
        <end position="126"/>
    </location>
</feature>
<feature type="transmembrane region" description="Helical" evidence="6">
    <location>
        <begin position="205"/>
        <end position="226"/>
    </location>
</feature>
<dbReference type="STRING" id="196109.A0A136J7M2"/>
<feature type="domain" description="CWH43-like N-terminal" evidence="7">
    <location>
        <begin position="6"/>
        <end position="227"/>
    </location>
</feature>